<evidence type="ECO:0000256" key="5">
    <source>
        <dbReference type="ARBA" id="ARBA00038437"/>
    </source>
</evidence>
<dbReference type="SMART" id="SM00490">
    <property type="entry name" value="HELICc"/>
    <property type="match status" value="1"/>
</dbReference>
<sequence>MNKNQENNDTGLSIASDDETTQETVTATDENLKQTQLDNEDLADKDLADKDDDPDFEDESAELVSDEGTEEVGSFETLNLEPTVLDAIRQMGWTAPTPVQSKCLPYTIPGRDVAGFAQTGTGKTGVFLISIANEISKLKKGEIKSRDPLAIILVPTRELAVQIHSDAEELFKATNIRSMAVYGGVDYDKQAKAIKDGVDVIVATPGRLKDYRQKKILSLQHCLQFVCDEADRMFDMGFIEDVEFFLRHLGEETQKLLFSATTNDQVKELAFEYLEDPKYISVNPEVMTPERIDQKAIVCESTEKLQVLLGLIREHQPKCSIIFTNTKLVAEWVHYKLVNNGIEADLITGDLPQRKRINLIERIKEGKVKALIATDVASRGLHISDITHVYNFDLPGEAANYVHRIGRTARAGAQGSAYSLICEDYGHNLEAIREYLGSQIDIKVTMADEEHLAIEDKALNPYKDPEFKGTTSVTKAGSGDRNKDRKGGNKRGGKPDNRKGASSAKGRDGQDRSRKKHSRGKGRSDEQDTRKKKSTHQGNKGRKRPQDRHDNRKDGKKGNQQRNRQRVKEKTREPQVAAKQNQSLGGVVKKFLKLVFGRKK</sequence>
<evidence type="ECO:0000259" key="10">
    <source>
        <dbReference type="PROSITE" id="PS51195"/>
    </source>
</evidence>
<dbReference type="PROSITE" id="PS51194">
    <property type="entry name" value="HELICASE_CTER"/>
    <property type="match status" value="1"/>
</dbReference>
<keyword evidence="12" id="KW-1185">Reference proteome</keyword>
<evidence type="ECO:0000256" key="2">
    <source>
        <dbReference type="ARBA" id="ARBA00022801"/>
    </source>
</evidence>
<feature type="compositionally biased region" description="Acidic residues" evidence="7">
    <location>
        <begin position="49"/>
        <end position="70"/>
    </location>
</feature>
<dbReference type="CDD" id="cd00268">
    <property type="entry name" value="DEADc"/>
    <property type="match status" value="1"/>
</dbReference>
<dbReference type="InterPro" id="IPR027417">
    <property type="entry name" value="P-loop_NTPase"/>
</dbReference>
<evidence type="ECO:0000256" key="4">
    <source>
        <dbReference type="ARBA" id="ARBA00022840"/>
    </source>
</evidence>
<dbReference type="AlphaFoldDB" id="A0A1Y6C543"/>
<dbReference type="STRING" id="1513793.SAMN06296036_11433"/>
<dbReference type="PROSITE" id="PS51192">
    <property type="entry name" value="HELICASE_ATP_BIND_1"/>
    <property type="match status" value="1"/>
</dbReference>
<keyword evidence="1" id="KW-0547">Nucleotide-binding</keyword>
<evidence type="ECO:0000256" key="6">
    <source>
        <dbReference type="PROSITE-ProRule" id="PRU00552"/>
    </source>
</evidence>
<feature type="region of interest" description="Disordered" evidence="7">
    <location>
        <begin position="461"/>
        <end position="586"/>
    </location>
</feature>
<accession>A0A1Y6C543</accession>
<feature type="domain" description="Helicase ATP-binding" evidence="8">
    <location>
        <begin position="104"/>
        <end position="280"/>
    </location>
</feature>
<dbReference type="InterPro" id="IPR044742">
    <property type="entry name" value="DEAD/DEAH_RhlB"/>
</dbReference>
<dbReference type="RefSeq" id="WP_132321543.1">
    <property type="nucleotide sequence ID" value="NZ_FWZT01000014.1"/>
</dbReference>
<evidence type="ECO:0000256" key="1">
    <source>
        <dbReference type="ARBA" id="ARBA00022741"/>
    </source>
</evidence>
<feature type="compositionally biased region" description="Polar residues" evidence="7">
    <location>
        <begin position="22"/>
        <end position="36"/>
    </location>
</feature>
<gene>
    <name evidence="11" type="ORF">SAMN06296036_11433</name>
</gene>
<evidence type="ECO:0000259" key="9">
    <source>
        <dbReference type="PROSITE" id="PS51194"/>
    </source>
</evidence>
<comment type="similarity">
    <text evidence="5">Belongs to the DEAD box helicase family.</text>
</comment>
<feature type="compositionally biased region" description="Basic and acidic residues" evidence="7">
    <location>
        <begin position="547"/>
        <end position="557"/>
    </location>
</feature>
<evidence type="ECO:0000256" key="7">
    <source>
        <dbReference type="SAM" id="MobiDB-lite"/>
    </source>
</evidence>
<dbReference type="GO" id="GO:0003724">
    <property type="term" value="F:RNA helicase activity"/>
    <property type="evidence" value="ECO:0007669"/>
    <property type="project" value="InterPro"/>
</dbReference>
<evidence type="ECO:0000313" key="12">
    <source>
        <dbReference type="Proteomes" id="UP000192907"/>
    </source>
</evidence>
<dbReference type="CDD" id="cd18787">
    <property type="entry name" value="SF2_C_DEAD"/>
    <property type="match status" value="1"/>
</dbReference>
<protein>
    <submittedName>
        <fullName evidence="11">ATP-dependent RNA helicase RhlB</fullName>
    </submittedName>
</protein>
<feature type="domain" description="Helicase C-terminal" evidence="9">
    <location>
        <begin position="304"/>
        <end position="452"/>
    </location>
</feature>
<name>A0A1Y6C543_9BACT</name>
<dbReference type="PANTHER" id="PTHR47959:SF10">
    <property type="entry name" value="ATP-DEPENDENT RNA HELICASE RHLB"/>
    <property type="match status" value="1"/>
</dbReference>
<feature type="compositionally biased region" description="Basic residues" evidence="7">
    <location>
        <begin position="530"/>
        <end position="546"/>
    </location>
</feature>
<organism evidence="11 12">
    <name type="scientific">Pseudobacteriovorax antillogorgiicola</name>
    <dbReference type="NCBI Taxonomy" id="1513793"/>
    <lineage>
        <taxon>Bacteria</taxon>
        <taxon>Pseudomonadati</taxon>
        <taxon>Bdellovibrionota</taxon>
        <taxon>Oligoflexia</taxon>
        <taxon>Oligoflexales</taxon>
        <taxon>Pseudobacteriovoracaceae</taxon>
        <taxon>Pseudobacteriovorax</taxon>
    </lineage>
</organism>
<evidence type="ECO:0000259" key="8">
    <source>
        <dbReference type="PROSITE" id="PS51192"/>
    </source>
</evidence>
<dbReference type="Proteomes" id="UP000192907">
    <property type="component" value="Unassembled WGS sequence"/>
</dbReference>
<dbReference type="EMBL" id="FWZT01000014">
    <property type="protein sequence ID" value="SMF46258.1"/>
    <property type="molecule type" value="Genomic_DNA"/>
</dbReference>
<dbReference type="SUPFAM" id="SSF52540">
    <property type="entry name" value="P-loop containing nucleoside triphosphate hydrolases"/>
    <property type="match status" value="1"/>
</dbReference>
<dbReference type="InterPro" id="IPR014001">
    <property type="entry name" value="Helicase_ATP-bd"/>
</dbReference>
<dbReference type="InterPro" id="IPR001650">
    <property type="entry name" value="Helicase_C-like"/>
</dbReference>
<dbReference type="Pfam" id="PF00271">
    <property type="entry name" value="Helicase_C"/>
    <property type="match status" value="1"/>
</dbReference>
<dbReference type="GO" id="GO:0005524">
    <property type="term" value="F:ATP binding"/>
    <property type="evidence" value="ECO:0007669"/>
    <property type="project" value="UniProtKB-KW"/>
</dbReference>
<feature type="region of interest" description="Disordered" evidence="7">
    <location>
        <begin position="1"/>
        <end position="72"/>
    </location>
</feature>
<dbReference type="InterPro" id="IPR014014">
    <property type="entry name" value="RNA_helicase_DEAD_Q_motif"/>
</dbReference>
<dbReference type="PROSITE" id="PS51195">
    <property type="entry name" value="Q_MOTIF"/>
    <property type="match status" value="1"/>
</dbReference>
<dbReference type="GO" id="GO:0005829">
    <property type="term" value="C:cytosol"/>
    <property type="evidence" value="ECO:0007669"/>
    <property type="project" value="TreeGrafter"/>
</dbReference>
<dbReference type="OrthoDB" id="9805696at2"/>
<feature type="short sequence motif" description="Q motif" evidence="6">
    <location>
        <begin position="73"/>
        <end position="101"/>
    </location>
</feature>
<feature type="compositionally biased region" description="Basic and acidic residues" evidence="7">
    <location>
        <begin position="478"/>
        <end position="512"/>
    </location>
</feature>
<keyword evidence="4" id="KW-0067">ATP-binding</keyword>
<dbReference type="InterPro" id="IPR011545">
    <property type="entry name" value="DEAD/DEAH_box_helicase_dom"/>
</dbReference>
<dbReference type="Gene3D" id="3.40.50.300">
    <property type="entry name" value="P-loop containing nucleotide triphosphate hydrolases"/>
    <property type="match status" value="2"/>
</dbReference>
<dbReference type="GO" id="GO:0003676">
    <property type="term" value="F:nucleic acid binding"/>
    <property type="evidence" value="ECO:0007669"/>
    <property type="project" value="InterPro"/>
</dbReference>
<keyword evidence="3 11" id="KW-0347">Helicase</keyword>
<dbReference type="Pfam" id="PF00270">
    <property type="entry name" value="DEAD"/>
    <property type="match status" value="1"/>
</dbReference>
<feature type="compositionally biased region" description="Polar residues" evidence="7">
    <location>
        <begin position="1"/>
        <end position="13"/>
    </location>
</feature>
<dbReference type="InterPro" id="IPR050079">
    <property type="entry name" value="DEAD_box_RNA_helicase"/>
</dbReference>
<keyword evidence="2" id="KW-0378">Hydrolase</keyword>
<reference evidence="12" key="1">
    <citation type="submission" date="2017-04" db="EMBL/GenBank/DDBJ databases">
        <authorList>
            <person name="Varghese N."/>
            <person name="Submissions S."/>
        </authorList>
    </citation>
    <scope>NUCLEOTIDE SEQUENCE [LARGE SCALE GENOMIC DNA]</scope>
    <source>
        <strain evidence="12">RKEM611</strain>
    </source>
</reference>
<evidence type="ECO:0000313" key="11">
    <source>
        <dbReference type="EMBL" id="SMF46258.1"/>
    </source>
</evidence>
<evidence type="ECO:0000256" key="3">
    <source>
        <dbReference type="ARBA" id="ARBA00022806"/>
    </source>
</evidence>
<dbReference type="SMART" id="SM00487">
    <property type="entry name" value="DEXDc"/>
    <property type="match status" value="1"/>
</dbReference>
<proteinExistence type="inferred from homology"/>
<dbReference type="PANTHER" id="PTHR47959">
    <property type="entry name" value="ATP-DEPENDENT RNA HELICASE RHLE-RELATED"/>
    <property type="match status" value="1"/>
</dbReference>
<dbReference type="GO" id="GO:0016787">
    <property type="term" value="F:hydrolase activity"/>
    <property type="evidence" value="ECO:0007669"/>
    <property type="project" value="UniProtKB-KW"/>
</dbReference>
<feature type="domain" description="DEAD-box RNA helicase Q" evidence="10">
    <location>
        <begin position="73"/>
        <end position="101"/>
    </location>
</feature>